<feature type="transmembrane region" description="Helical" evidence="6">
    <location>
        <begin position="20"/>
        <end position="39"/>
    </location>
</feature>
<keyword evidence="5 6" id="KW-0472">Membrane</keyword>
<keyword evidence="2" id="KW-1003">Cell membrane</keyword>
<evidence type="ECO:0000313" key="8">
    <source>
        <dbReference type="EMBL" id="SDK77629.1"/>
    </source>
</evidence>
<keyword evidence="4 6" id="KW-1133">Transmembrane helix</keyword>
<dbReference type="Gene3D" id="3.40.1710.10">
    <property type="entry name" value="abc type-2 transporter like domain"/>
    <property type="match status" value="1"/>
</dbReference>
<dbReference type="OrthoDB" id="9808686at2"/>
<evidence type="ECO:0000256" key="1">
    <source>
        <dbReference type="ARBA" id="ARBA00004651"/>
    </source>
</evidence>
<dbReference type="InterPro" id="IPR051449">
    <property type="entry name" value="ABC-2_transporter_component"/>
</dbReference>
<reference evidence="9" key="1">
    <citation type="submission" date="2016-10" db="EMBL/GenBank/DDBJ databases">
        <authorList>
            <person name="Varghese N."/>
            <person name="Submissions S."/>
        </authorList>
    </citation>
    <scope>NUCLEOTIDE SEQUENCE [LARGE SCALE GENOMIC DNA]</scope>
    <source>
        <strain evidence="9">CGMCC 1.11012</strain>
    </source>
</reference>
<keyword evidence="3 6" id="KW-0812">Transmembrane</keyword>
<feature type="transmembrane region" description="Helical" evidence="6">
    <location>
        <begin position="184"/>
        <end position="205"/>
    </location>
</feature>
<dbReference type="STRING" id="1174501.SAMN05216192_15420"/>
<feature type="transmembrane region" description="Helical" evidence="6">
    <location>
        <begin position="226"/>
        <end position="247"/>
    </location>
</feature>
<feature type="transmembrane region" description="Helical" evidence="6">
    <location>
        <begin position="288"/>
        <end position="310"/>
    </location>
</feature>
<evidence type="ECO:0000256" key="2">
    <source>
        <dbReference type="ARBA" id="ARBA00022475"/>
    </source>
</evidence>
<name>A0A1G9END0_9BACL</name>
<dbReference type="PANTHER" id="PTHR30294">
    <property type="entry name" value="MEMBRANE COMPONENT OF ABC TRANSPORTER YHHJ-RELATED"/>
    <property type="match status" value="1"/>
</dbReference>
<dbReference type="EMBL" id="FNDX01000054">
    <property type="protein sequence ID" value="SDK77629.1"/>
    <property type="molecule type" value="Genomic_DNA"/>
</dbReference>
<protein>
    <submittedName>
        <fullName evidence="8">ABC-2 type transport system permease protein</fullName>
    </submittedName>
</protein>
<gene>
    <name evidence="8" type="ORF">SAMN05216192_15420</name>
</gene>
<evidence type="ECO:0000256" key="5">
    <source>
        <dbReference type="ARBA" id="ARBA00023136"/>
    </source>
</evidence>
<dbReference type="GO" id="GO:0005886">
    <property type="term" value="C:plasma membrane"/>
    <property type="evidence" value="ECO:0007669"/>
    <property type="project" value="UniProtKB-SubCell"/>
</dbReference>
<feature type="transmembrane region" description="Helical" evidence="6">
    <location>
        <begin position="259"/>
        <end position="281"/>
    </location>
</feature>
<dbReference type="Pfam" id="PF12698">
    <property type="entry name" value="ABC2_membrane_3"/>
    <property type="match status" value="1"/>
</dbReference>
<dbReference type="InterPro" id="IPR013525">
    <property type="entry name" value="ABC2_TM"/>
</dbReference>
<evidence type="ECO:0000256" key="3">
    <source>
        <dbReference type="ARBA" id="ARBA00022692"/>
    </source>
</evidence>
<organism evidence="8 9">
    <name type="scientific">Paenibacillus typhae</name>
    <dbReference type="NCBI Taxonomy" id="1174501"/>
    <lineage>
        <taxon>Bacteria</taxon>
        <taxon>Bacillati</taxon>
        <taxon>Bacillota</taxon>
        <taxon>Bacilli</taxon>
        <taxon>Bacillales</taxon>
        <taxon>Paenibacillaceae</taxon>
        <taxon>Paenibacillus</taxon>
    </lineage>
</organism>
<evidence type="ECO:0000313" key="9">
    <source>
        <dbReference type="Proteomes" id="UP000199050"/>
    </source>
</evidence>
<dbReference type="Proteomes" id="UP000199050">
    <property type="component" value="Unassembled WGS sequence"/>
</dbReference>
<proteinExistence type="predicted"/>
<dbReference type="PANTHER" id="PTHR30294:SF29">
    <property type="entry name" value="MULTIDRUG ABC TRANSPORTER PERMEASE YBHS-RELATED"/>
    <property type="match status" value="1"/>
</dbReference>
<evidence type="ECO:0000259" key="7">
    <source>
        <dbReference type="Pfam" id="PF12698"/>
    </source>
</evidence>
<evidence type="ECO:0000256" key="4">
    <source>
        <dbReference type="ARBA" id="ARBA00022989"/>
    </source>
</evidence>
<evidence type="ECO:0000256" key="6">
    <source>
        <dbReference type="SAM" id="Phobius"/>
    </source>
</evidence>
<sequence length="383" mass="41482">MKLAAAVNKSVRESIRDWKMLAMVLLFSPFFLLLMSFFYGGDAVTYKLGVLNLDEGRGSAQLISSLEQMDGQAGGSPVFNVRSFPNRDELQAKVKEKEIDIGLVIPEDYSAALASKAKGMKVSEVQAQVSFYGSMGNVRYPVAAVWAAEQVNRQGMCAAEITLPAVIQETFVEKKQPLNEFESYVPGLISLAVLMVLFTASASIVKENDNKTLLRLKLSRLGAFNFLGGICITQAAVASGAVVLSYWTALGLGYEPEGHFGAVLVVGVLSSMSMVAVSLIVASFLNTVFDVLTVGCFPFFILMFFSGSLFPLPELNLITVHGRALGMTDLLPLTHTASAFNQILNDGAGLPDVGRELIMITLLTMVYFAAGLLLYRKRRLSKA</sequence>
<accession>A0A1G9END0</accession>
<dbReference type="RefSeq" id="WP_090719354.1">
    <property type="nucleotide sequence ID" value="NZ_CBCSKY010000056.1"/>
</dbReference>
<feature type="transmembrane region" description="Helical" evidence="6">
    <location>
        <begin position="357"/>
        <end position="375"/>
    </location>
</feature>
<feature type="domain" description="ABC-2 type transporter transmembrane" evidence="7">
    <location>
        <begin position="19"/>
        <end position="373"/>
    </location>
</feature>
<dbReference type="GO" id="GO:0140359">
    <property type="term" value="F:ABC-type transporter activity"/>
    <property type="evidence" value="ECO:0007669"/>
    <property type="project" value="InterPro"/>
</dbReference>
<keyword evidence="9" id="KW-1185">Reference proteome</keyword>
<dbReference type="AlphaFoldDB" id="A0A1G9END0"/>
<comment type="subcellular location">
    <subcellularLocation>
        <location evidence="1">Cell membrane</location>
        <topology evidence="1">Multi-pass membrane protein</topology>
    </subcellularLocation>
</comment>